<organism evidence="10 11">
    <name type="scientific">Marinomonas phaeophyticola</name>
    <dbReference type="NCBI Taxonomy" id="3004091"/>
    <lineage>
        <taxon>Bacteria</taxon>
        <taxon>Pseudomonadati</taxon>
        <taxon>Pseudomonadota</taxon>
        <taxon>Gammaproteobacteria</taxon>
        <taxon>Oceanospirillales</taxon>
        <taxon>Oceanospirillaceae</taxon>
        <taxon>Marinomonas</taxon>
    </lineage>
</organism>
<comment type="function">
    <text evidence="8">Catalyzes the removal of elemental sulfur and selenium atoms from L-cysteine, L-cystine, L-selenocysteine, and L-selenocystine to produce L-alanine.</text>
</comment>
<dbReference type="PROSITE" id="PS00595">
    <property type="entry name" value="AA_TRANSFER_CLASS_5"/>
    <property type="match status" value="1"/>
</dbReference>
<evidence type="ECO:0000256" key="5">
    <source>
        <dbReference type="ARBA" id="ARBA00022898"/>
    </source>
</evidence>
<evidence type="ECO:0000256" key="8">
    <source>
        <dbReference type="RuleBase" id="RU004506"/>
    </source>
</evidence>
<dbReference type="RefSeq" id="WP_269124910.1">
    <property type="nucleotide sequence ID" value="NZ_JAPUBN010000015.1"/>
</dbReference>
<keyword evidence="11" id="KW-1185">Reference proteome</keyword>
<dbReference type="InterPro" id="IPR015421">
    <property type="entry name" value="PyrdxlP-dep_Trfase_major"/>
</dbReference>
<dbReference type="InterPro" id="IPR010970">
    <property type="entry name" value="Cys_dSase_SufS"/>
</dbReference>
<evidence type="ECO:0000313" key="10">
    <source>
        <dbReference type="EMBL" id="MCZ2721810.1"/>
    </source>
</evidence>
<dbReference type="PANTHER" id="PTHR43586">
    <property type="entry name" value="CYSTEINE DESULFURASE"/>
    <property type="match status" value="1"/>
</dbReference>
<evidence type="ECO:0000256" key="7">
    <source>
        <dbReference type="RuleBase" id="RU004504"/>
    </source>
</evidence>
<dbReference type="EMBL" id="JAPUBN010000015">
    <property type="protein sequence ID" value="MCZ2721810.1"/>
    <property type="molecule type" value="Genomic_DNA"/>
</dbReference>
<evidence type="ECO:0000313" key="11">
    <source>
        <dbReference type="Proteomes" id="UP001149719"/>
    </source>
</evidence>
<dbReference type="Gene3D" id="3.40.640.10">
    <property type="entry name" value="Type I PLP-dependent aspartate aminotransferase-like (Major domain)"/>
    <property type="match status" value="1"/>
</dbReference>
<evidence type="ECO:0000256" key="6">
    <source>
        <dbReference type="ARBA" id="ARBA00050776"/>
    </source>
</evidence>
<reference evidence="10" key="1">
    <citation type="submission" date="2022-12" db="EMBL/GenBank/DDBJ databases">
        <title>Marinomonas 15G1-11 sp. nov, isolated from marine algae.</title>
        <authorList>
            <person name="Butt M."/>
            <person name="Choi D.G."/>
            <person name="Kim J.M."/>
            <person name="Lee J.K."/>
            <person name="Baek J.H."/>
            <person name="Jeon C.O."/>
        </authorList>
    </citation>
    <scope>NUCLEOTIDE SEQUENCE</scope>
    <source>
        <strain evidence="10">15G1-11</strain>
    </source>
</reference>
<comment type="cofactor">
    <cofactor evidence="1 7">
        <name>pyridoxal 5'-phosphate</name>
        <dbReference type="ChEBI" id="CHEBI:597326"/>
    </cofactor>
</comment>
<dbReference type="PANTHER" id="PTHR43586:SF8">
    <property type="entry name" value="CYSTEINE DESULFURASE 1, CHLOROPLASTIC"/>
    <property type="match status" value="1"/>
</dbReference>
<dbReference type="Proteomes" id="UP001149719">
    <property type="component" value="Unassembled WGS sequence"/>
</dbReference>
<sequence>MSPSMMFDPYSIRQEFPILQQPAYEHELTYLDNAATTQKPSRVLERILGYYQTANANVHRGAHFLSDRATSQFEQARQTVERFIHAPENGQVIWTKGTTEAINTVAYGIEHLIDPDDEILISSLEHHANLVPWQQLSFRTGARLRIIPFTSDGKWQAEYANYFSDRTKIVACTQVSNAIGVQLPIKEVIQHAKNVGAMTLIDGAQAIAHYPVSVSELDCDFYVFSGHKMYGPTGIGVLYGKTDALESLLPCQTGGEMVLHVTYQATEFNILPYRLEAGTPNIEGALGLAAACDFLQQHDQEAVLKWEQSLAEKAYSILENTTDIEIFSPKKHSTLISLSVKNTHIMDLNGYLDSKGIAVRGGSHCAHPLMAQLGVSGTLRASFACYNTMEEAEHFANTLLEAIELLQED</sequence>
<dbReference type="Gene3D" id="3.90.1150.10">
    <property type="entry name" value="Aspartate Aminotransferase, domain 1"/>
    <property type="match status" value="1"/>
</dbReference>
<keyword evidence="5 8" id="KW-0663">Pyridoxal phosphate</keyword>
<comment type="similarity">
    <text evidence="2 8">Belongs to the class-V pyridoxal-phosphate-dependent aminotransferase family. Csd subfamily.</text>
</comment>
<feature type="domain" description="Aminotransferase class V" evidence="9">
    <location>
        <begin position="29"/>
        <end position="395"/>
    </location>
</feature>
<protein>
    <recommendedName>
        <fullName evidence="3 8">Cysteine desulfurase</fullName>
        <ecNumber evidence="3 8">2.8.1.7</ecNumber>
    </recommendedName>
</protein>
<dbReference type="InterPro" id="IPR020578">
    <property type="entry name" value="Aminotrans_V_PyrdxlP_BS"/>
</dbReference>
<dbReference type="SUPFAM" id="SSF53383">
    <property type="entry name" value="PLP-dependent transferases"/>
    <property type="match status" value="1"/>
</dbReference>
<comment type="catalytic activity">
    <reaction evidence="6 8">
        <text>(sulfur carrier)-H + L-cysteine = (sulfur carrier)-SH + L-alanine</text>
        <dbReference type="Rhea" id="RHEA:43892"/>
        <dbReference type="Rhea" id="RHEA-COMP:14737"/>
        <dbReference type="Rhea" id="RHEA-COMP:14739"/>
        <dbReference type="ChEBI" id="CHEBI:29917"/>
        <dbReference type="ChEBI" id="CHEBI:35235"/>
        <dbReference type="ChEBI" id="CHEBI:57972"/>
        <dbReference type="ChEBI" id="CHEBI:64428"/>
        <dbReference type="EC" id="2.8.1.7"/>
    </reaction>
</comment>
<gene>
    <name evidence="10" type="ORF">O1D97_09150</name>
</gene>
<dbReference type="InterPro" id="IPR000192">
    <property type="entry name" value="Aminotrans_V_dom"/>
</dbReference>
<evidence type="ECO:0000256" key="4">
    <source>
        <dbReference type="ARBA" id="ARBA00022679"/>
    </source>
</evidence>
<dbReference type="EC" id="2.8.1.7" evidence="3 8"/>
<dbReference type="Pfam" id="PF00266">
    <property type="entry name" value="Aminotran_5"/>
    <property type="match status" value="1"/>
</dbReference>
<dbReference type="CDD" id="cd06453">
    <property type="entry name" value="SufS_like"/>
    <property type="match status" value="1"/>
</dbReference>
<dbReference type="NCBIfam" id="TIGR01979">
    <property type="entry name" value="sufS"/>
    <property type="match status" value="1"/>
</dbReference>
<evidence type="ECO:0000256" key="1">
    <source>
        <dbReference type="ARBA" id="ARBA00001933"/>
    </source>
</evidence>
<name>A0ABT4JTT8_9GAMM</name>
<dbReference type="InterPro" id="IPR015422">
    <property type="entry name" value="PyrdxlP-dep_Trfase_small"/>
</dbReference>
<comment type="caution">
    <text evidence="10">The sequence shown here is derived from an EMBL/GenBank/DDBJ whole genome shotgun (WGS) entry which is preliminary data.</text>
</comment>
<keyword evidence="4 8" id="KW-0808">Transferase</keyword>
<evidence type="ECO:0000256" key="2">
    <source>
        <dbReference type="ARBA" id="ARBA00010447"/>
    </source>
</evidence>
<accession>A0ABT4JTT8</accession>
<evidence type="ECO:0000259" key="9">
    <source>
        <dbReference type="Pfam" id="PF00266"/>
    </source>
</evidence>
<dbReference type="InterPro" id="IPR015424">
    <property type="entry name" value="PyrdxlP-dep_Trfase"/>
</dbReference>
<evidence type="ECO:0000256" key="3">
    <source>
        <dbReference type="ARBA" id="ARBA00012239"/>
    </source>
</evidence>
<proteinExistence type="inferred from homology"/>